<dbReference type="PRINTS" id="PR00507">
    <property type="entry name" value="N12N6MTFRASE"/>
</dbReference>
<comment type="similarity">
    <text evidence="1">Belongs to the N(4)/N(6)-methyltransferase family.</text>
</comment>
<dbReference type="EMBL" id="SRSO01000007">
    <property type="protein sequence ID" value="TGV03393.1"/>
    <property type="molecule type" value="Genomic_DNA"/>
</dbReference>
<dbReference type="Pfam" id="PF02384">
    <property type="entry name" value="N6_Mtase"/>
    <property type="match status" value="1"/>
</dbReference>
<dbReference type="EC" id="2.1.1.72" evidence="2"/>
<feature type="domain" description="DNA methylase adenine-specific" evidence="8">
    <location>
        <begin position="158"/>
        <end position="465"/>
    </location>
</feature>
<dbReference type="InterPro" id="IPR022749">
    <property type="entry name" value="D12N6_MeTrfase_N"/>
</dbReference>
<dbReference type="GO" id="GO:0009007">
    <property type="term" value="F:site-specific DNA-methyltransferase (adenine-specific) activity"/>
    <property type="evidence" value="ECO:0007669"/>
    <property type="project" value="UniProtKB-EC"/>
</dbReference>
<evidence type="ECO:0000313" key="11">
    <source>
        <dbReference type="Proteomes" id="UP000307602"/>
    </source>
</evidence>
<dbReference type="PROSITE" id="PS00092">
    <property type="entry name" value="N6_MTASE"/>
    <property type="match status" value="1"/>
</dbReference>
<keyword evidence="6" id="KW-0680">Restriction system</keyword>
<protein>
    <recommendedName>
        <fullName evidence="2">site-specific DNA-methyltransferase (adenine-specific)</fullName>
        <ecNumber evidence="2">2.1.1.72</ecNumber>
    </recommendedName>
</protein>
<dbReference type="InterPro" id="IPR002052">
    <property type="entry name" value="DNA_methylase_N6_adenine_CS"/>
</dbReference>
<dbReference type="Proteomes" id="UP000307602">
    <property type="component" value="Unassembled WGS sequence"/>
</dbReference>
<proteinExistence type="inferred from homology"/>
<evidence type="ECO:0000256" key="3">
    <source>
        <dbReference type="ARBA" id="ARBA00022603"/>
    </source>
</evidence>
<dbReference type="Pfam" id="PF12161">
    <property type="entry name" value="HsdM_N"/>
    <property type="match status" value="1"/>
</dbReference>
<evidence type="ECO:0000259" key="9">
    <source>
        <dbReference type="Pfam" id="PF12161"/>
    </source>
</evidence>
<evidence type="ECO:0000256" key="1">
    <source>
        <dbReference type="ARBA" id="ARBA00006594"/>
    </source>
</evidence>
<sequence length="508" mass="57960">MSIQNNIDRITDILRRDDGISGAMHYTEQISWILFLKFLNDYEDNKSDEAFLEGTDYNYVLRKDLRWHQWACPKDDTGKLDVKRALTGDDLIDFVNKTLFPYLQVFKNTTNDPKSLTYKIGAIFEYLDNRIASGHTLREVLDIIDSLDFQSSDELFELSQVYENLLKSMGSDGGNSGEFYTPRAIIKAMVETTDIKVGDTIYDGAVGSGGFLVEAFDFLTAGDKKEKLSAKDWETIQNDTFFGQEKTSLGYVMGMMNMILHGIESPNVYKGNTLTQNIRDFQEKDRHDVILANPPFGGKEKKQIQQNFPVESNATEILFMQHFMKMLKLEGRAAIVVPEGVLFQTNNAFTKVKQTLLENYNVHTIVSLPSGVFLPYSGVKTNILYFDRKGATNNIWYYDVTPPYKLTKNKPITYEHIAEFVHLFHNPKERNHTNTKLKDAVTSSSVERSCNDWTVNIKDIKDNDLSAKNPHKVVEVIHQSPKELLTAIKQNDTEINTLMNQIESLIDG</sequence>
<reference evidence="10 11" key="1">
    <citation type="submission" date="2019-04" db="EMBL/GenBank/DDBJ databases">
        <authorList>
            <person name="Liu A."/>
        </authorList>
    </citation>
    <scope>NUCLEOTIDE SEQUENCE [LARGE SCALE GENOMIC DNA]</scope>
    <source>
        <strain evidence="10 11">RZ03</strain>
    </source>
</reference>
<keyword evidence="5" id="KW-0949">S-adenosyl-L-methionine</keyword>
<evidence type="ECO:0000313" key="10">
    <source>
        <dbReference type="EMBL" id="TGV03393.1"/>
    </source>
</evidence>
<dbReference type="InterPro" id="IPR038333">
    <property type="entry name" value="T1MK-like_N_sf"/>
</dbReference>
<dbReference type="InterPro" id="IPR029063">
    <property type="entry name" value="SAM-dependent_MTases_sf"/>
</dbReference>
<dbReference type="GO" id="GO:0032259">
    <property type="term" value="P:methylation"/>
    <property type="evidence" value="ECO:0007669"/>
    <property type="project" value="UniProtKB-KW"/>
</dbReference>
<dbReference type="GO" id="GO:0009307">
    <property type="term" value="P:DNA restriction-modification system"/>
    <property type="evidence" value="ECO:0007669"/>
    <property type="project" value="UniProtKB-KW"/>
</dbReference>
<dbReference type="Gene3D" id="1.20.1260.30">
    <property type="match status" value="1"/>
</dbReference>
<evidence type="ECO:0000256" key="2">
    <source>
        <dbReference type="ARBA" id="ARBA00011900"/>
    </source>
</evidence>
<evidence type="ECO:0000256" key="7">
    <source>
        <dbReference type="ARBA" id="ARBA00047942"/>
    </source>
</evidence>
<dbReference type="OrthoDB" id="9814572at2"/>
<keyword evidence="11" id="KW-1185">Reference proteome</keyword>
<comment type="catalytic activity">
    <reaction evidence="7">
        <text>a 2'-deoxyadenosine in DNA + S-adenosyl-L-methionine = an N(6)-methyl-2'-deoxyadenosine in DNA + S-adenosyl-L-homocysteine + H(+)</text>
        <dbReference type="Rhea" id="RHEA:15197"/>
        <dbReference type="Rhea" id="RHEA-COMP:12418"/>
        <dbReference type="Rhea" id="RHEA-COMP:12419"/>
        <dbReference type="ChEBI" id="CHEBI:15378"/>
        <dbReference type="ChEBI" id="CHEBI:57856"/>
        <dbReference type="ChEBI" id="CHEBI:59789"/>
        <dbReference type="ChEBI" id="CHEBI:90615"/>
        <dbReference type="ChEBI" id="CHEBI:90616"/>
        <dbReference type="EC" id="2.1.1.72"/>
    </reaction>
</comment>
<evidence type="ECO:0000256" key="6">
    <source>
        <dbReference type="ARBA" id="ARBA00022747"/>
    </source>
</evidence>
<dbReference type="InterPro" id="IPR003356">
    <property type="entry name" value="DNA_methylase_A-5"/>
</dbReference>
<dbReference type="SUPFAM" id="SSF53335">
    <property type="entry name" value="S-adenosyl-L-methionine-dependent methyltransferases"/>
    <property type="match status" value="1"/>
</dbReference>
<keyword evidence="3 10" id="KW-0489">Methyltransferase</keyword>
<comment type="caution">
    <text evidence="10">The sequence shown here is derived from an EMBL/GenBank/DDBJ whole genome shotgun (WGS) entry which is preliminary data.</text>
</comment>
<dbReference type="GO" id="GO:0003677">
    <property type="term" value="F:DNA binding"/>
    <property type="evidence" value="ECO:0007669"/>
    <property type="project" value="InterPro"/>
</dbReference>
<accession>A0A4S1DZF2</accession>
<name>A0A4S1DZF2_9FLAO</name>
<dbReference type="RefSeq" id="WP_135876447.1">
    <property type="nucleotide sequence ID" value="NZ_SRSO01000007.1"/>
</dbReference>
<dbReference type="InterPro" id="IPR051537">
    <property type="entry name" value="DNA_Adenine_Mtase"/>
</dbReference>
<evidence type="ECO:0000256" key="4">
    <source>
        <dbReference type="ARBA" id="ARBA00022679"/>
    </source>
</evidence>
<keyword evidence="4 10" id="KW-0808">Transferase</keyword>
<evidence type="ECO:0000259" key="8">
    <source>
        <dbReference type="Pfam" id="PF02384"/>
    </source>
</evidence>
<gene>
    <name evidence="10" type="ORF">EM932_06890</name>
</gene>
<dbReference type="PANTHER" id="PTHR42933">
    <property type="entry name" value="SLR6095 PROTEIN"/>
    <property type="match status" value="1"/>
</dbReference>
<feature type="domain" description="N6 adenine-specific DNA methyltransferase N-terminal" evidence="9">
    <location>
        <begin position="3"/>
        <end position="108"/>
    </location>
</feature>
<dbReference type="PANTHER" id="PTHR42933:SF4">
    <property type="entry name" value="TYPE I RESTRICTION ENZYME ECOKI METHYLASE SUBUNIT"/>
    <property type="match status" value="1"/>
</dbReference>
<organism evidence="10 11">
    <name type="scientific">Flavivirga rizhaonensis</name>
    <dbReference type="NCBI Taxonomy" id="2559571"/>
    <lineage>
        <taxon>Bacteria</taxon>
        <taxon>Pseudomonadati</taxon>
        <taxon>Bacteroidota</taxon>
        <taxon>Flavobacteriia</taxon>
        <taxon>Flavobacteriales</taxon>
        <taxon>Flavobacteriaceae</taxon>
        <taxon>Flavivirga</taxon>
    </lineage>
</organism>
<dbReference type="AlphaFoldDB" id="A0A4S1DZF2"/>
<evidence type="ECO:0000256" key="5">
    <source>
        <dbReference type="ARBA" id="ARBA00022691"/>
    </source>
</evidence>
<dbReference type="Gene3D" id="3.40.50.150">
    <property type="entry name" value="Vaccinia Virus protein VP39"/>
    <property type="match status" value="1"/>
</dbReference>
<dbReference type="GO" id="GO:0008170">
    <property type="term" value="F:N-methyltransferase activity"/>
    <property type="evidence" value="ECO:0007669"/>
    <property type="project" value="InterPro"/>
</dbReference>